<dbReference type="PANTHER" id="PTHR43120">
    <property type="entry name" value="GLUTAMYL-TRNA REDUCTASE 1, CHLOROPLASTIC"/>
    <property type="match status" value="1"/>
</dbReference>
<dbReference type="PANTHER" id="PTHR43120:SF1">
    <property type="entry name" value="GLUTAMYL-TRNA REDUCTASE 1, CHLOROPLASTIC"/>
    <property type="match status" value="1"/>
</dbReference>
<accession>A0A8S9QM75</accession>
<evidence type="ECO:0000313" key="3">
    <source>
        <dbReference type="EMBL" id="KAF3541811.1"/>
    </source>
</evidence>
<comment type="caution">
    <text evidence="3">The sequence shown here is derived from an EMBL/GenBank/DDBJ whole genome shotgun (WGS) entry which is preliminary data.</text>
</comment>
<evidence type="ECO:0000259" key="2">
    <source>
        <dbReference type="Pfam" id="PF05201"/>
    </source>
</evidence>
<dbReference type="Proteomes" id="UP000712600">
    <property type="component" value="Unassembled WGS sequence"/>
</dbReference>
<keyword evidence="1" id="KW-0732">Signal</keyword>
<dbReference type="GO" id="GO:0033014">
    <property type="term" value="P:tetrapyrrole biosynthetic process"/>
    <property type="evidence" value="ECO:0007669"/>
    <property type="project" value="InterPro"/>
</dbReference>
<dbReference type="AlphaFoldDB" id="A0A8S9QM75"/>
<dbReference type="Pfam" id="PF05201">
    <property type="entry name" value="GlutR_N"/>
    <property type="match status" value="1"/>
</dbReference>
<organism evidence="3 4">
    <name type="scientific">Brassica cretica</name>
    <name type="common">Mustard</name>
    <dbReference type="NCBI Taxonomy" id="69181"/>
    <lineage>
        <taxon>Eukaryota</taxon>
        <taxon>Viridiplantae</taxon>
        <taxon>Streptophyta</taxon>
        <taxon>Embryophyta</taxon>
        <taxon>Tracheophyta</taxon>
        <taxon>Spermatophyta</taxon>
        <taxon>Magnoliopsida</taxon>
        <taxon>eudicotyledons</taxon>
        <taxon>Gunneridae</taxon>
        <taxon>Pentapetalae</taxon>
        <taxon>rosids</taxon>
        <taxon>malvids</taxon>
        <taxon>Brassicales</taxon>
        <taxon>Brassicaceae</taxon>
        <taxon>Brassiceae</taxon>
        <taxon>Brassica</taxon>
    </lineage>
</organism>
<feature type="domain" description="Glutamyl-tRNA reductase N-terminal" evidence="2">
    <location>
        <begin position="74"/>
        <end position="125"/>
    </location>
</feature>
<dbReference type="EMBL" id="QGKX02001290">
    <property type="protein sequence ID" value="KAF3541811.1"/>
    <property type="molecule type" value="Genomic_DNA"/>
</dbReference>
<evidence type="ECO:0000313" key="4">
    <source>
        <dbReference type="Proteomes" id="UP000712600"/>
    </source>
</evidence>
<proteinExistence type="predicted"/>
<evidence type="ECO:0000256" key="1">
    <source>
        <dbReference type="SAM" id="SignalP"/>
    </source>
</evidence>
<dbReference type="InterPro" id="IPR036343">
    <property type="entry name" value="GluRdtase_N_sf"/>
</dbReference>
<dbReference type="Gene3D" id="3.30.460.30">
    <property type="entry name" value="Glutamyl-tRNA reductase, N-terminal domain"/>
    <property type="match status" value="1"/>
</dbReference>
<reference evidence="3" key="1">
    <citation type="submission" date="2019-12" db="EMBL/GenBank/DDBJ databases">
        <title>Genome sequencing and annotation of Brassica cretica.</title>
        <authorList>
            <person name="Studholme D.J."/>
            <person name="Sarris P."/>
        </authorList>
    </citation>
    <scope>NUCLEOTIDE SEQUENCE</scope>
    <source>
        <strain evidence="3">PFS-109/04</strain>
        <tissue evidence="3">Leaf</tissue>
    </source>
</reference>
<name>A0A8S9QM75_BRACR</name>
<feature type="chain" id="PRO_5035896844" description="Glutamyl-tRNA reductase N-terminal domain-containing protein" evidence="1">
    <location>
        <begin position="19"/>
        <end position="139"/>
    </location>
</feature>
<protein>
    <recommendedName>
        <fullName evidence="2">Glutamyl-tRNA reductase N-terminal domain-containing protein</fullName>
    </recommendedName>
</protein>
<dbReference type="GO" id="GO:0050661">
    <property type="term" value="F:NADP binding"/>
    <property type="evidence" value="ECO:0007669"/>
    <property type="project" value="InterPro"/>
</dbReference>
<dbReference type="GO" id="GO:0008883">
    <property type="term" value="F:glutamyl-tRNA reductase activity"/>
    <property type="evidence" value="ECO:0007669"/>
    <property type="project" value="InterPro"/>
</dbReference>
<dbReference type="InterPro" id="IPR015895">
    <property type="entry name" value="4pyrrol_synth_GluRdtase_N"/>
</dbReference>
<gene>
    <name evidence="3" type="ORF">F2Q69_00022298</name>
</gene>
<sequence>MKCRSAVCFPSSIRVALTVRLLILRLLSGEYRVSFNSGKIGLDLLRIHGKNMLLSNPNDPSSSLTPSGLIRTRALPMNNEAAVLNTCNGMEIYVMPLSQHRGVKEVTKWMSKTSGIPVSEICQHRFPQTSGFPLWSFVL</sequence>
<feature type="signal peptide" evidence="1">
    <location>
        <begin position="1"/>
        <end position="18"/>
    </location>
</feature>